<dbReference type="Pfam" id="PF19527">
    <property type="entry name" value="DUF6055"/>
    <property type="match status" value="1"/>
</dbReference>
<gene>
    <name evidence="1" type="ORF">NXW23_02910</name>
</gene>
<proteinExistence type="predicted"/>
<name>A0AA95BXD8_9BACE</name>
<protein>
    <submittedName>
        <fullName evidence="1">DUF6055 domain-containing protein</fullName>
    </submittedName>
</protein>
<dbReference type="InterPro" id="IPR045690">
    <property type="entry name" value="DUF6055"/>
</dbReference>
<dbReference type="EMBL" id="CP103166">
    <property type="protein sequence ID" value="UVQ97337.1"/>
    <property type="molecule type" value="Genomic_DNA"/>
</dbReference>
<evidence type="ECO:0000313" key="1">
    <source>
        <dbReference type="EMBL" id="UVQ97337.1"/>
    </source>
</evidence>
<reference evidence="1" key="1">
    <citation type="submission" date="2022-08" db="EMBL/GenBank/DDBJ databases">
        <title>Genome Sequencing of Bacteroides fragilis Group Isolates with Nanopore Technology.</title>
        <authorList>
            <person name="Tisza M.J."/>
            <person name="Smith D."/>
            <person name="Dekker J.P."/>
        </authorList>
    </citation>
    <scope>NUCLEOTIDE SEQUENCE</scope>
    <source>
        <strain evidence="1">BFG-474</strain>
    </source>
</reference>
<dbReference type="Proteomes" id="UP001060260">
    <property type="component" value="Chromosome"/>
</dbReference>
<organism evidence="1 2">
    <name type="scientific">Bacteroides caccae</name>
    <dbReference type="NCBI Taxonomy" id="47678"/>
    <lineage>
        <taxon>Bacteria</taxon>
        <taxon>Pseudomonadati</taxon>
        <taxon>Bacteroidota</taxon>
        <taxon>Bacteroidia</taxon>
        <taxon>Bacteroidales</taxon>
        <taxon>Bacteroidaceae</taxon>
        <taxon>Bacteroides</taxon>
    </lineage>
</organism>
<dbReference type="AlphaFoldDB" id="A0AA95BXD8"/>
<evidence type="ECO:0000313" key="2">
    <source>
        <dbReference type="Proteomes" id="UP001060260"/>
    </source>
</evidence>
<accession>A0AA95BXD8</accession>
<sequence>MKQVNHRLLLLGILLLLFGGIISAQHQETPKGIFIPSKQAQEDDYNNPESRFNYKYKAESENIVVFWDKSFGLNPMNYPDKEKRFNPDEFLKEGERFFTYYRDKLKFVDKKRSNLKKHKMILYMHNDDETTAYGWGADNVGIMWFRPCRIQEYPYCPLAHEMAHSFQYMIEADGHIGFPGQAILEYGAQWMLWQVYPDWTTIENYHLKDYMKQTHYALMHRTNMYHAPQMMEYWSNKHGQSFIGKMWREAQAGEDPVSTYQRLNKISQEEFNNEVYDAATRFVTWDIPRIRKICAQYANQHHSKLNAIGNSWYQIAQNRCPQNYGYNAIQLNVPKAGEKITLNFKGIAGNKDFCTLHSDRAGWRYGFLAVKKNGKRVYGEMNTGKNGENAPVSFKIPKDTEYLWLVVTGAPTSHNKHLGEKENEVYEQWPYQIQLSGTSPCATVLTTPKN</sequence>